<dbReference type="EMBL" id="SIOP01000001">
    <property type="protein sequence ID" value="TAY50959.1"/>
    <property type="molecule type" value="Genomic_DNA"/>
</dbReference>
<organism evidence="1 2">
    <name type="scientific">Rhizobium leguminosarum</name>
    <dbReference type="NCBI Taxonomy" id="384"/>
    <lineage>
        <taxon>Bacteria</taxon>
        <taxon>Pseudomonadati</taxon>
        <taxon>Pseudomonadota</taxon>
        <taxon>Alphaproteobacteria</taxon>
        <taxon>Hyphomicrobiales</taxon>
        <taxon>Rhizobiaceae</taxon>
        <taxon>Rhizobium/Agrobacterium group</taxon>
        <taxon>Rhizobium</taxon>
    </lineage>
</organism>
<evidence type="ECO:0000313" key="1">
    <source>
        <dbReference type="EMBL" id="TAY50959.1"/>
    </source>
</evidence>
<name>A0A7M3DQQ3_RHILE</name>
<dbReference type="AlphaFoldDB" id="A0A7M3DQQ3"/>
<proteinExistence type="predicted"/>
<dbReference type="Proteomes" id="UP000292974">
    <property type="component" value="Unassembled WGS sequence"/>
</dbReference>
<sequence length="60" mass="6926">MPWTRSGSRLKLLMAFQATVRTPVTIRYDDALHAGYAQAMTEANFVRVLQAKKTWFINRP</sequence>
<evidence type="ECO:0000313" key="2">
    <source>
        <dbReference type="Proteomes" id="UP000292974"/>
    </source>
</evidence>
<protein>
    <submittedName>
        <fullName evidence="1">Uncharacterized protein</fullName>
    </submittedName>
</protein>
<gene>
    <name evidence="1" type="ORF">ELH90_04170</name>
</gene>
<accession>A0A7M3DQQ3</accession>
<comment type="caution">
    <text evidence="1">The sequence shown here is derived from an EMBL/GenBank/DDBJ whole genome shotgun (WGS) entry which is preliminary data.</text>
</comment>
<reference evidence="1 2" key="1">
    <citation type="submission" date="2019-02" db="EMBL/GenBank/DDBJ databases">
        <title>The genomic architecture of introgression among sibling species of bacteria.</title>
        <authorList>
            <person name="Cavassim M.I.A."/>
            <person name="Moeskjaer S."/>
            <person name="Moslemi C."/>
            <person name="Fields B."/>
            <person name="Bachmann A."/>
            <person name="Vilhjalmsson B."/>
            <person name="Schierup M.H."/>
            <person name="Young J.P.W."/>
            <person name="Andersen S.U."/>
        </authorList>
    </citation>
    <scope>NUCLEOTIDE SEQUENCE [LARGE SCALE GENOMIC DNA]</scope>
    <source>
        <strain evidence="1 2">SM135B</strain>
    </source>
</reference>
<dbReference type="RefSeq" id="WP_130715847.1">
    <property type="nucleotide sequence ID" value="NZ_SIOP01000001.1"/>
</dbReference>